<name>A0A1G8JM19_9BACI</name>
<protein>
    <submittedName>
        <fullName evidence="1">ComG operon protein 7</fullName>
    </submittedName>
</protein>
<evidence type="ECO:0000313" key="1">
    <source>
        <dbReference type="EMBL" id="SDI32324.1"/>
    </source>
</evidence>
<sequence>MPFVLVICLILAGLVGHQAVLLTFERDGLEAQRMFLMGNILLEKGEVNWWEAYMDDETSSDGSWEFPEGTVHYRITPNDDSDYDIVTLNAEVEDGGNVQHQYFVQKAENDDEDDDIDED</sequence>
<dbReference type="Pfam" id="PF14173">
    <property type="entry name" value="ComGG"/>
    <property type="match status" value="1"/>
</dbReference>
<accession>A0A1G8JM19</accession>
<dbReference type="AlphaFoldDB" id="A0A1G8JM19"/>
<dbReference type="EMBL" id="FNEN01000001">
    <property type="protein sequence ID" value="SDI32324.1"/>
    <property type="molecule type" value="Genomic_DNA"/>
</dbReference>
<gene>
    <name evidence="1" type="ORF">SAMN04488123_101300</name>
</gene>
<organism evidence="1 2">
    <name type="scientific">Natribacillus halophilus</name>
    <dbReference type="NCBI Taxonomy" id="549003"/>
    <lineage>
        <taxon>Bacteria</taxon>
        <taxon>Bacillati</taxon>
        <taxon>Bacillota</taxon>
        <taxon>Bacilli</taxon>
        <taxon>Bacillales</taxon>
        <taxon>Bacillaceae</taxon>
        <taxon>Natribacillus</taxon>
    </lineage>
</organism>
<evidence type="ECO:0000313" key="2">
    <source>
        <dbReference type="Proteomes" id="UP000198853"/>
    </source>
</evidence>
<proteinExistence type="predicted"/>
<reference evidence="1 2" key="1">
    <citation type="submission" date="2016-10" db="EMBL/GenBank/DDBJ databases">
        <authorList>
            <person name="de Groot N.N."/>
        </authorList>
    </citation>
    <scope>NUCLEOTIDE SEQUENCE [LARGE SCALE GENOMIC DNA]</scope>
    <source>
        <strain evidence="1 2">DSM 21771</strain>
    </source>
</reference>
<dbReference type="Proteomes" id="UP000198853">
    <property type="component" value="Unassembled WGS sequence"/>
</dbReference>
<dbReference type="InterPro" id="IPR020372">
    <property type="entry name" value="Competence_ComGG"/>
</dbReference>
<keyword evidence="2" id="KW-1185">Reference proteome</keyword>